<dbReference type="GO" id="GO:0043565">
    <property type="term" value="F:sequence-specific DNA binding"/>
    <property type="evidence" value="ECO:0007669"/>
    <property type="project" value="InterPro"/>
</dbReference>
<dbReference type="InterPro" id="IPR014710">
    <property type="entry name" value="RmlC-like_jellyroll"/>
</dbReference>
<comment type="caution">
    <text evidence="5">The sequence shown here is derived from an EMBL/GenBank/DDBJ whole genome shotgun (WGS) entry which is preliminary data.</text>
</comment>
<dbReference type="Gene3D" id="2.60.120.10">
    <property type="entry name" value="Jelly Rolls"/>
    <property type="match status" value="1"/>
</dbReference>
<dbReference type="PANTHER" id="PTHR43280:SF28">
    <property type="entry name" value="HTH-TYPE TRANSCRIPTIONAL ACTIVATOR RHAS"/>
    <property type="match status" value="1"/>
</dbReference>
<accession>A0AAE8J375</accession>
<gene>
    <name evidence="5" type="primary">rhaR</name>
    <name evidence="5" type="ORF">LAS9267_00117</name>
</gene>
<evidence type="ECO:0000256" key="2">
    <source>
        <dbReference type="ARBA" id="ARBA00023125"/>
    </source>
</evidence>
<dbReference type="PROSITE" id="PS01124">
    <property type="entry name" value="HTH_ARAC_FAMILY_2"/>
    <property type="match status" value="1"/>
</dbReference>
<dbReference type="InterPro" id="IPR018060">
    <property type="entry name" value="HTH_AraC"/>
</dbReference>
<dbReference type="Pfam" id="PF02311">
    <property type="entry name" value="AraC_binding"/>
    <property type="match status" value="1"/>
</dbReference>
<reference evidence="5 6" key="1">
    <citation type="submission" date="2018-02" db="EMBL/GenBank/DDBJ databases">
        <authorList>
            <person name="Rodrigo-Torres L."/>
            <person name="Arahal R. D."/>
            <person name="Lucena T."/>
        </authorList>
    </citation>
    <scope>NUCLEOTIDE SEQUENCE [LARGE SCALE GENOMIC DNA]</scope>
    <source>
        <strain evidence="5 6">CECT 9267</strain>
    </source>
</reference>
<proteinExistence type="predicted"/>
<dbReference type="GO" id="GO:0003700">
    <property type="term" value="F:DNA-binding transcription factor activity"/>
    <property type="evidence" value="ECO:0007669"/>
    <property type="project" value="InterPro"/>
</dbReference>
<dbReference type="Pfam" id="PF12833">
    <property type="entry name" value="HTH_18"/>
    <property type="match status" value="1"/>
</dbReference>
<dbReference type="SUPFAM" id="SSF46689">
    <property type="entry name" value="Homeodomain-like"/>
    <property type="match status" value="1"/>
</dbReference>
<protein>
    <submittedName>
        <fullName evidence="5">HTH-type transcriptional activator RhaR</fullName>
    </submittedName>
</protein>
<evidence type="ECO:0000256" key="1">
    <source>
        <dbReference type="ARBA" id="ARBA00023015"/>
    </source>
</evidence>
<dbReference type="InterPro" id="IPR009057">
    <property type="entry name" value="Homeodomain-like_sf"/>
</dbReference>
<dbReference type="AlphaFoldDB" id="A0AAE8J375"/>
<dbReference type="PANTHER" id="PTHR43280">
    <property type="entry name" value="ARAC-FAMILY TRANSCRIPTIONAL REGULATOR"/>
    <property type="match status" value="1"/>
</dbReference>
<dbReference type="InterPro" id="IPR037923">
    <property type="entry name" value="HTH-like"/>
</dbReference>
<evidence type="ECO:0000259" key="4">
    <source>
        <dbReference type="PROSITE" id="PS01124"/>
    </source>
</evidence>
<keyword evidence="1" id="KW-0805">Transcription regulation</keyword>
<organism evidence="5 6">
    <name type="scientific">Latilactobacillus sakei</name>
    <name type="common">Lactobacillus sakei</name>
    <dbReference type="NCBI Taxonomy" id="1599"/>
    <lineage>
        <taxon>Bacteria</taxon>
        <taxon>Bacillati</taxon>
        <taxon>Bacillota</taxon>
        <taxon>Bacilli</taxon>
        <taxon>Lactobacillales</taxon>
        <taxon>Lactobacillaceae</taxon>
        <taxon>Latilactobacillus</taxon>
    </lineage>
</organism>
<evidence type="ECO:0000256" key="3">
    <source>
        <dbReference type="ARBA" id="ARBA00023163"/>
    </source>
</evidence>
<dbReference type="SMART" id="SM00342">
    <property type="entry name" value="HTH_ARAC"/>
    <property type="match status" value="1"/>
</dbReference>
<dbReference type="Proteomes" id="UP000239650">
    <property type="component" value="Unassembled WGS sequence"/>
</dbReference>
<dbReference type="CDD" id="cd06996">
    <property type="entry name" value="cupin_Lmo2851-like_N"/>
    <property type="match status" value="1"/>
</dbReference>
<dbReference type="Gene3D" id="1.10.10.60">
    <property type="entry name" value="Homeodomain-like"/>
    <property type="match status" value="2"/>
</dbReference>
<dbReference type="EMBL" id="OKRC01000001">
    <property type="protein sequence ID" value="SPE18470.1"/>
    <property type="molecule type" value="Genomic_DNA"/>
</dbReference>
<dbReference type="SUPFAM" id="SSF51215">
    <property type="entry name" value="Regulatory protein AraC"/>
    <property type="match status" value="1"/>
</dbReference>
<evidence type="ECO:0000313" key="5">
    <source>
        <dbReference type="EMBL" id="SPE18470.1"/>
    </source>
</evidence>
<sequence length="327" mass="38515">MDETLATFLKQETPIETLQRTSHRFVPDFPTATVPESPAEFKLESQYFFKNKDIYINKHNRYAAYPKHSHDFMELNYIYSGECTEIIDGQKVHLKQHDILLIDIGSEHSIEPLGENDILINILFQNQNINLHWLEQMKSNRSILFDFLINNHTEAQKNFLLFQDNLPKLNNVIEQLLTEYYFPADFSDVIISHYLIILLTELMRNYDPSMVRDTNQIPNDLLNRIFAIIEKDYTTLTLTALAEKLSYTKNYLSNFIKAETQVTFTELLNKQKLLKAHLLISSTQRTIDDIIAEIGYTNKNYFYKEYKKAYHELPSETRKHKTDDTLL</sequence>
<keyword evidence="2" id="KW-0238">DNA-binding</keyword>
<keyword evidence="3" id="KW-0804">Transcription</keyword>
<evidence type="ECO:0000313" key="6">
    <source>
        <dbReference type="Proteomes" id="UP000239650"/>
    </source>
</evidence>
<dbReference type="RefSeq" id="WP_105299947.1">
    <property type="nucleotide sequence ID" value="NZ_CP099485.1"/>
</dbReference>
<dbReference type="InterPro" id="IPR003313">
    <property type="entry name" value="AraC-bd"/>
</dbReference>
<name>A0AAE8J375_LATSK</name>
<feature type="domain" description="HTH araC/xylS-type" evidence="4">
    <location>
        <begin position="223"/>
        <end position="320"/>
    </location>
</feature>